<accession>A0A9X2I3S9</accession>
<sequence length="421" mass="44902">MHEQANKILQALTGAGFDDARVSITEADVNELNIAHNHVSLMRTTQNQSLAVMAIKDKRRVTASVSSLDESVIEKVIADLQRDVATSPQDEAYAVAPGQSGDFTKGPQSVDRDAIAAAAKSLLQSRSEEFPSFQIEECAIKHTLAKNTLVTTADTQLSSSVGSYEVMIMGSSKDEHGSSSFTYTGGEMDALPERLTEVLDIGEIMANSVQETQTSMIKEKFTGDVVLMPMAVMDLIGWLTSQLGDGALISQTSVYQKSVGDMIGAPSLTIRNNPEGAGERAYNGEGFTIGPVTLVDGGKLTRLLPTYYGSRKLDIPYTASGGSWSIDPGSISRADMQASVERGALVGRLSMGSPAPNGDFSGVIKNSFLLENGVRTQALTETMITGNVAQMLQDIQAISAEVSDFGGSRLPWLKISGLRFS</sequence>
<name>A0A9X2I3S9_9GAMM</name>
<feature type="domain" description="Metalloprotease TldD/E C-terminal" evidence="1">
    <location>
        <begin position="224"/>
        <end position="420"/>
    </location>
</feature>
<dbReference type="RefSeq" id="WP_253967779.1">
    <property type="nucleotide sequence ID" value="NZ_JAMFTH010000002.1"/>
</dbReference>
<dbReference type="InterPro" id="IPR047657">
    <property type="entry name" value="PmbA"/>
</dbReference>
<proteinExistence type="predicted"/>
<dbReference type="GO" id="GO:0005829">
    <property type="term" value="C:cytosol"/>
    <property type="evidence" value="ECO:0007669"/>
    <property type="project" value="TreeGrafter"/>
</dbReference>
<dbReference type="EMBL" id="JAMFTH010000002">
    <property type="protein sequence ID" value="MCP8899481.1"/>
    <property type="molecule type" value="Genomic_DNA"/>
</dbReference>
<dbReference type="InterPro" id="IPR036059">
    <property type="entry name" value="TldD/PmbA_sf"/>
</dbReference>
<keyword evidence="3" id="KW-1185">Reference proteome</keyword>
<dbReference type="Gene3D" id="3.30.2290.10">
    <property type="entry name" value="PmbA/TldD superfamily"/>
    <property type="match status" value="1"/>
</dbReference>
<reference evidence="2" key="1">
    <citation type="submission" date="2022-05" db="EMBL/GenBank/DDBJ databases">
        <authorList>
            <person name="Sun H.-N."/>
        </authorList>
    </citation>
    <scope>NUCLEOTIDE SEQUENCE</scope>
    <source>
        <strain evidence="2">HB14</strain>
    </source>
</reference>
<dbReference type="InterPro" id="IPR045569">
    <property type="entry name" value="Metalloprtase-TldD/E_C"/>
</dbReference>
<dbReference type="SUPFAM" id="SSF111283">
    <property type="entry name" value="Putative modulator of DNA gyrase, PmbA/TldD"/>
    <property type="match status" value="1"/>
</dbReference>
<dbReference type="Proteomes" id="UP001139319">
    <property type="component" value="Unassembled WGS sequence"/>
</dbReference>
<dbReference type="GO" id="GO:0008237">
    <property type="term" value="F:metallopeptidase activity"/>
    <property type="evidence" value="ECO:0007669"/>
    <property type="project" value="InterPro"/>
</dbReference>
<evidence type="ECO:0000313" key="2">
    <source>
        <dbReference type="EMBL" id="MCP8899481.1"/>
    </source>
</evidence>
<dbReference type="PANTHER" id="PTHR43421:SF1">
    <property type="entry name" value="METALLOPROTEASE PMBA"/>
    <property type="match status" value="1"/>
</dbReference>
<evidence type="ECO:0000313" key="3">
    <source>
        <dbReference type="Proteomes" id="UP001139319"/>
    </source>
</evidence>
<protein>
    <submittedName>
        <fullName evidence="2">Metallopeptidase TldD-related protein</fullName>
    </submittedName>
</protein>
<gene>
    <name evidence="2" type="ORF">M6D89_09245</name>
</gene>
<dbReference type="InterPro" id="IPR035068">
    <property type="entry name" value="TldD/PmbA_N"/>
</dbReference>
<dbReference type="GO" id="GO:0006508">
    <property type="term" value="P:proteolysis"/>
    <property type="evidence" value="ECO:0007669"/>
    <property type="project" value="InterPro"/>
</dbReference>
<dbReference type="PANTHER" id="PTHR43421">
    <property type="entry name" value="METALLOPROTEASE PMBA"/>
    <property type="match status" value="1"/>
</dbReference>
<dbReference type="Pfam" id="PF19289">
    <property type="entry name" value="PmbA_TldD_3rd"/>
    <property type="match status" value="1"/>
</dbReference>
<comment type="caution">
    <text evidence="2">The sequence shown here is derived from an EMBL/GenBank/DDBJ whole genome shotgun (WGS) entry which is preliminary data.</text>
</comment>
<reference evidence="2" key="2">
    <citation type="submission" date="2023-01" db="EMBL/GenBank/DDBJ databases">
        <title>Gilvimarinus xylanilyticus HB14 isolated from Caulerpa lentillifera aquaculture base in Hainan, China.</title>
        <authorList>
            <person name="Zhang Y.-J."/>
        </authorList>
    </citation>
    <scope>NUCLEOTIDE SEQUENCE</scope>
    <source>
        <strain evidence="2">HB14</strain>
    </source>
</reference>
<organism evidence="2 3">
    <name type="scientific">Gilvimarinus xylanilyticus</name>
    <dbReference type="NCBI Taxonomy" id="2944139"/>
    <lineage>
        <taxon>Bacteria</taxon>
        <taxon>Pseudomonadati</taxon>
        <taxon>Pseudomonadota</taxon>
        <taxon>Gammaproteobacteria</taxon>
        <taxon>Cellvibrionales</taxon>
        <taxon>Cellvibrionaceae</taxon>
        <taxon>Gilvimarinus</taxon>
    </lineage>
</organism>
<evidence type="ECO:0000259" key="1">
    <source>
        <dbReference type="Pfam" id="PF19289"/>
    </source>
</evidence>
<dbReference type="AlphaFoldDB" id="A0A9X2I3S9"/>